<dbReference type="Proteomes" id="UP000507470">
    <property type="component" value="Unassembled WGS sequence"/>
</dbReference>
<dbReference type="PANTHER" id="PTHR11607">
    <property type="entry name" value="ALPHA-MANNOSIDASE"/>
    <property type="match status" value="1"/>
</dbReference>
<keyword evidence="1" id="KW-0472">Membrane</keyword>
<sequence length="348" mass="40546">MGVNLGWLEKPLFQQDGSMKFQQRLVCIAASSLIVVVYLIFLVNVHLVNLQDSEHVKVSLRESPLHLTHYDWQEPDQQKCRVLDNLESFSNLTSLYLRDKARYDTLSNGQYELPTKSFDPDDIPEKLNVILIPHSHNDAGWLRTLEEYYIYTTKKILNNMVIKLKQYPNMTFVWAESVFLSMWWNELEDDTKVHVRNLVKRGQLEIVLGGWVMPDEASTHYVSVIDQLMEGHLWLHENLHVKPHNSWSIDPFGHSGTIPYILKKSGIDNMVIQRIHQATKGALASVKSLEYYWHQPWDMTGKNDILCHVMPYMLYSFQYTCGPDPFVCFQFDFCHSDNPEKSPMPKGK</sequence>
<dbReference type="EC" id="3.2.1.114" evidence="3"/>
<dbReference type="AlphaFoldDB" id="A0A6J8B1C2"/>
<keyword evidence="4" id="KW-1185">Reference proteome</keyword>
<dbReference type="Pfam" id="PF01074">
    <property type="entry name" value="Glyco_hydro_38N"/>
    <property type="match status" value="1"/>
</dbReference>
<keyword evidence="1" id="KW-1133">Transmembrane helix</keyword>
<evidence type="ECO:0000313" key="3">
    <source>
        <dbReference type="EMBL" id="CAC5377163.1"/>
    </source>
</evidence>
<accession>A0A6J8B1C2</accession>
<reference evidence="3 4" key="1">
    <citation type="submission" date="2020-06" db="EMBL/GenBank/DDBJ databases">
        <authorList>
            <person name="Li R."/>
            <person name="Bekaert M."/>
        </authorList>
    </citation>
    <scope>NUCLEOTIDE SEQUENCE [LARGE SCALE GENOMIC DNA]</scope>
    <source>
        <strain evidence="4">wild</strain>
    </source>
</reference>
<dbReference type="GO" id="GO:0006491">
    <property type="term" value="P:N-glycan processing"/>
    <property type="evidence" value="ECO:0007669"/>
    <property type="project" value="TreeGrafter"/>
</dbReference>
<dbReference type="SUPFAM" id="SSF88713">
    <property type="entry name" value="Glycoside hydrolase/deacetylase"/>
    <property type="match status" value="1"/>
</dbReference>
<feature type="domain" description="Glycoside hydrolase family 38 N-terminal" evidence="2">
    <location>
        <begin position="128"/>
        <end position="330"/>
    </location>
</feature>
<dbReference type="GO" id="GO:0006013">
    <property type="term" value="P:mannose metabolic process"/>
    <property type="evidence" value="ECO:0007669"/>
    <property type="project" value="InterPro"/>
</dbReference>
<dbReference type="PANTHER" id="PTHR11607:SF70">
    <property type="entry name" value="ALPHA-MANNOSIDASE"/>
    <property type="match status" value="1"/>
</dbReference>
<protein>
    <submittedName>
        <fullName evidence="3">MAN2</fullName>
        <ecNumber evidence="3">3.2.1.114</ecNumber>
    </submittedName>
</protein>
<dbReference type="InterPro" id="IPR000602">
    <property type="entry name" value="Glyco_hydro_38_N"/>
</dbReference>
<dbReference type="OrthoDB" id="10261055at2759"/>
<keyword evidence="1" id="KW-0812">Transmembrane</keyword>
<dbReference type="InterPro" id="IPR011330">
    <property type="entry name" value="Glyco_hydro/deAcase_b/a-brl"/>
</dbReference>
<dbReference type="Gene3D" id="3.20.110.10">
    <property type="entry name" value="Glycoside hydrolase 38, N terminal domain"/>
    <property type="match status" value="1"/>
</dbReference>
<name>A0A6J8B1C2_MYTCO</name>
<dbReference type="GO" id="GO:0004572">
    <property type="term" value="F:mannosyl-oligosaccharide 1,3-1,6-alpha-mannosidase activity"/>
    <property type="evidence" value="ECO:0007669"/>
    <property type="project" value="UniProtKB-EC"/>
</dbReference>
<dbReference type="GO" id="GO:0000139">
    <property type="term" value="C:Golgi membrane"/>
    <property type="evidence" value="ECO:0007669"/>
    <property type="project" value="TreeGrafter"/>
</dbReference>
<dbReference type="InterPro" id="IPR050843">
    <property type="entry name" value="Glycosyl_Hydrlase_38"/>
</dbReference>
<evidence type="ECO:0000256" key="1">
    <source>
        <dbReference type="SAM" id="Phobius"/>
    </source>
</evidence>
<proteinExistence type="predicted"/>
<evidence type="ECO:0000259" key="2">
    <source>
        <dbReference type="Pfam" id="PF01074"/>
    </source>
</evidence>
<dbReference type="EMBL" id="CACVKT020002267">
    <property type="protein sequence ID" value="CAC5377163.1"/>
    <property type="molecule type" value="Genomic_DNA"/>
</dbReference>
<keyword evidence="3" id="KW-0378">Hydrolase</keyword>
<gene>
    <name evidence="3" type="ORF">MCOR_13531</name>
</gene>
<keyword evidence="3" id="KW-0326">Glycosidase</keyword>
<dbReference type="InterPro" id="IPR027291">
    <property type="entry name" value="Glyco_hydro_38_N_sf"/>
</dbReference>
<evidence type="ECO:0000313" key="4">
    <source>
        <dbReference type="Proteomes" id="UP000507470"/>
    </source>
</evidence>
<organism evidence="3 4">
    <name type="scientific">Mytilus coruscus</name>
    <name type="common">Sea mussel</name>
    <dbReference type="NCBI Taxonomy" id="42192"/>
    <lineage>
        <taxon>Eukaryota</taxon>
        <taxon>Metazoa</taxon>
        <taxon>Spiralia</taxon>
        <taxon>Lophotrochozoa</taxon>
        <taxon>Mollusca</taxon>
        <taxon>Bivalvia</taxon>
        <taxon>Autobranchia</taxon>
        <taxon>Pteriomorphia</taxon>
        <taxon>Mytilida</taxon>
        <taxon>Mytiloidea</taxon>
        <taxon>Mytilidae</taxon>
        <taxon>Mytilinae</taxon>
        <taxon>Mytilus</taxon>
    </lineage>
</organism>
<feature type="transmembrane region" description="Helical" evidence="1">
    <location>
        <begin position="25"/>
        <end position="47"/>
    </location>
</feature>